<evidence type="ECO:0000313" key="9">
    <source>
        <dbReference type="Proteomes" id="UP000014461"/>
    </source>
</evidence>
<dbReference type="GO" id="GO:0005886">
    <property type="term" value="C:plasma membrane"/>
    <property type="evidence" value="ECO:0007669"/>
    <property type="project" value="TreeGrafter"/>
</dbReference>
<dbReference type="OrthoDB" id="9776053at2"/>
<keyword evidence="9" id="KW-1185">Reference proteome</keyword>
<dbReference type="EMBL" id="BARX01000012">
    <property type="protein sequence ID" value="GAD01911.1"/>
    <property type="molecule type" value="Genomic_DNA"/>
</dbReference>
<dbReference type="PANTHER" id="PTHR47870:SF2">
    <property type="entry name" value="FORMATE-DEPENDENT NITRITE REDUCTASE COMPLEX SUBUNIT NRFF"/>
    <property type="match status" value="1"/>
</dbReference>
<dbReference type="InterPro" id="IPR017560">
    <property type="entry name" value="Cyt_c_biogenesis_CcmI"/>
</dbReference>
<dbReference type="InterPro" id="IPR056413">
    <property type="entry name" value="TPR_CcmH_CycH"/>
</dbReference>
<keyword evidence="5" id="KW-0472">Membrane</keyword>
<dbReference type="GO" id="GO:0030313">
    <property type="term" value="C:cell envelope"/>
    <property type="evidence" value="ECO:0007669"/>
    <property type="project" value="UniProtKB-SubCell"/>
</dbReference>
<evidence type="ECO:0000256" key="3">
    <source>
        <dbReference type="ARBA" id="ARBA00022748"/>
    </source>
</evidence>
<keyword evidence="8" id="KW-0456">Lyase</keyword>
<keyword evidence="3" id="KW-0201">Cytochrome c-type biogenesis</keyword>
<dbReference type="InterPro" id="IPR011990">
    <property type="entry name" value="TPR-like_helical_dom_sf"/>
</dbReference>
<dbReference type="InterPro" id="IPR051263">
    <property type="entry name" value="C-type_cytochrome_biogenesis"/>
</dbReference>
<dbReference type="PANTHER" id="PTHR47870">
    <property type="entry name" value="CYTOCHROME C-TYPE BIOGENESIS PROTEIN CCMH"/>
    <property type="match status" value="1"/>
</dbReference>
<proteinExistence type="predicted"/>
<evidence type="ECO:0000313" key="8">
    <source>
        <dbReference type="EMBL" id="GAD01911.1"/>
    </source>
</evidence>
<keyword evidence="5" id="KW-0812">Transmembrane</keyword>
<name>R9PT71_AGAAL</name>
<gene>
    <name evidence="8" type="ORF">AALB_1991</name>
</gene>
<reference evidence="8" key="1">
    <citation type="journal article" date="2013" name="Genome Announc.">
        <title>Draft Genome Sequence of Agarivorans albus Strain MKT 106T, an Agarolytic Marine Bacterium.</title>
        <authorList>
            <person name="Yasuike M."/>
            <person name="Nakamura Y."/>
            <person name="Kai W."/>
            <person name="Fujiwara A."/>
            <person name="Fukui Y."/>
            <person name="Satomi M."/>
            <person name="Sano M."/>
        </authorList>
    </citation>
    <scope>NUCLEOTIDE SEQUENCE [LARGE SCALE GENOMIC DNA]</scope>
</reference>
<dbReference type="AlphaFoldDB" id="R9PT71"/>
<feature type="transmembrane region" description="Helical" evidence="5">
    <location>
        <begin position="6"/>
        <end position="24"/>
    </location>
</feature>
<protein>
    <submittedName>
        <fullName evidence="8">Cytochrome c heme lyase subunit CcmH</fullName>
    </submittedName>
</protein>
<dbReference type="Gene3D" id="1.25.40.10">
    <property type="entry name" value="Tetratricopeptide repeat domain"/>
    <property type="match status" value="1"/>
</dbReference>
<dbReference type="Pfam" id="PF23914">
    <property type="entry name" value="TPR_CcmH_CycH"/>
    <property type="match status" value="1"/>
</dbReference>
<dbReference type="SUPFAM" id="SSF48452">
    <property type="entry name" value="TPR-like"/>
    <property type="match status" value="1"/>
</dbReference>
<accession>R9PT71</accession>
<evidence type="ECO:0000256" key="2">
    <source>
        <dbReference type="ARBA" id="ARBA00022737"/>
    </source>
</evidence>
<evidence type="ECO:0000256" key="1">
    <source>
        <dbReference type="ARBA" id="ARBA00004196"/>
    </source>
</evidence>
<evidence type="ECO:0000259" key="6">
    <source>
        <dbReference type="Pfam" id="PF23892"/>
    </source>
</evidence>
<organism evidence="8 9">
    <name type="scientific">Agarivorans albus MKT 106</name>
    <dbReference type="NCBI Taxonomy" id="1331007"/>
    <lineage>
        <taxon>Bacteria</taxon>
        <taxon>Pseudomonadati</taxon>
        <taxon>Pseudomonadota</taxon>
        <taxon>Gammaproteobacteria</taxon>
        <taxon>Alteromonadales</taxon>
        <taxon>Alteromonadaceae</taxon>
        <taxon>Agarivorans</taxon>
    </lineage>
</organism>
<feature type="domain" description="Cytochrome c-type biogenesis protein H Ig-like" evidence="6">
    <location>
        <begin position="317"/>
        <end position="420"/>
    </location>
</feature>
<evidence type="ECO:0000259" key="7">
    <source>
        <dbReference type="Pfam" id="PF23914"/>
    </source>
</evidence>
<dbReference type="RefSeq" id="WP_016401679.1">
    <property type="nucleotide sequence ID" value="NZ_BARX01000012.1"/>
</dbReference>
<dbReference type="NCBIfam" id="TIGR03142">
    <property type="entry name" value="cytochro_ccmI"/>
    <property type="match status" value="1"/>
</dbReference>
<sequence>MTVFWLAAAVLTLLAVAVVVLPLWRQRDSRSVTQTELNKTLYKDRLIEIEQENAQGLAEDSSVLVSELQHNLLDDIPEETGAKRSAISPWVALPGVVFVVAISIGMYIKLGSAEKVQDWQAIVQKMPELSNKVLLGQGGEVSEQDLNEFALGLRTKLHNDPSDTRGWFLLAKVGQALNRLDIMTDAAEQAYMRDSKSANIIAVYAQSLFYSGEPSEQARAERLLVLALQQDSSQLELWSLYAFMALEQQQFQLAIDRWQRMLSLVDADSERYQMLQQSIEFAEAQIAQQQAPAAEQTPAVEQAVVENNPASGPSYSITVDVKEGLEVPGSSFLFVFAKSVNGPPMPLAAKKVAHPRFPVTVNLSDSDSMMEGLKLSQQGDFYITARLSYDNNVQTIEGDWEGQSSAISQGEEQAISLLIDTPL</sequence>
<dbReference type="GO" id="GO:0017004">
    <property type="term" value="P:cytochrome complex assembly"/>
    <property type="evidence" value="ECO:0007669"/>
    <property type="project" value="UniProtKB-KW"/>
</dbReference>
<dbReference type="Proteomes" id="UP000014461">
    <property type="component" value="Unassembled WGS sequence"/>
</dbReference>
<feature type="domain" description="Cytochrome c-type biogenesis protein H TPR" evidence="7">
    <location>
        <begin position="115"/>
        <end position="272"/>
    </location>
</feature>
<keyword evidence="5" id="KW-1133">Transmembrane helix</keyword>
<keyword evidence="2" id="KW-0677">Repeat</keyword>
<dbReference type="GO" id="GO:0016829">
    <property type="term" value="F:lyase activity"/>
    <property type="evidence" value="ECO:0007669"/>
    <property type="project" value="UniProtKB-KW"/>
</dbReference>
<comment type="subcellular location">
    <subcellularLocation>
        <location evidence="1">Cell envelope</location>
    </subcellularLocation>
</comment>
<dbReference type="InterPro" id="IPR056412">
    <property type="entry name" value="Ig_CycH"/>
</dbReference>
<dbReference type="STRING" id="1331007.AALB_1991"/>
<feature type="transmembrane region" description="Helical" evidence="5">
    <location>
        <begin position="90"/>
        <end position="108"/>
    </location>
</feature>
<dbReference type="Pfam" id="PF23892">
    <property type="entry name" value="Ig_CycH"/>
    <property type="match status" value="1"/>
</dbReference>
<evidence type="ECO:0000256" key="4">
    <source>
        <dbReference type="ARBA" id="ARBA00022803"/>
    </source>
</evidence>
<keyword evidence="4" id="KW-0802">TPR repeat</keyword>
<evidence type="ECO:0000256" key="5">
    <source>
        <dbReference type="SAM" id="Phobius"/>
    </source>
</evidence>
<comment type="caution">
    <text evidence="8">The sequence shown here is derived from an EMBL/GenBank/DDBJ whole genome shotgun (WGS) entry which is preliminary data.</text>
</comment>